<proteinExistence type="predicted"/>
<keyword evidence="2" id="KW-1185">Reference proteome</keyword>
<accession>A0ABT8LLK7</accession>
<gene>
    <name evidence="1" type="ORF">QQ020_34340</name>
</gene>
<dbReference type="EMBL" id="JAUJEB010000014">
    <property type="protein sequence ID" value="MDN5217203.1"/>
    <property type="molecule type" value="Genomic_DNA"/>
</dbReference>
<dbReference type="Proteomes" id="UP001172083">
    <property type="component" value="Unassembled WGS sequence"/>
</dbReference>
<comment type="caution">
    <text evidence="1">The sequence shown here is derived from an EMBL/GenBank/DDBJ whole genome shotgun (WGS) entry which is preliminary data.</text>
</comment>
<organism evidence="1 2">
    <name type="scientific">Agaribacillus aureus</name>
    <dbReference type="NCBI Taxonomy" id="3051825"/>
    <lineage>
        <taxon>Bacteria</taxon>
        <taxon>Pseudomonadati</taxon>
        <taxon>Bacteroidota</taxon>
        <taxon>Cytophagia</taxon>
        <taxon>Cytophagales</taxon>
        <taxon>Splendidivirgaceae</taxon>
        <taxon>Agaribacillus</taxon>
    </lineage>
</organism>
<reference evidence="1" key="1">
    <citation type="submission" date="2023-06" db="EMBL/GenBank/DDBJ databases">
        <title>Genomic of Agaribacillus aureum.</title>
        <authorList>
            <person name="Wang G."/>
        </authorList>
    </citation>
    <scope>NUCLEOTIDE SEQUENCE</scope>
    <source>
        <strain evidence="1">BMA12</strain>
    </source>
</reference>
<name>A0ABT8LLK7_9BACT</name>
<evidence type="ECO:0000313" key="2">
    <source>
        <dbReference type="Proteomes" id="UP001172083"/>
    </source>
</evidence>
<evidence type="ECO:0000313" key="1">
    <source>
        <dbReference type="EMBL" id="MDN5217203.1"/>
    </source>
</evidence>
<dbReference type="RefSeq" id="WP_346762540.1">
    <property type="nucleotide sequence ID" value="NZ_JAUJEB010000014.1"/>
</dbReference>
<protein>
    <submittedName>
        <fullName evidence="1">Uncharacterized protein</fullName>
    </submittedName>
</protein>
<sequence>MDTHRSILEEINEITVYLETDFPELYELLNEDPSTIPSGKNPTVDDEALKDYLESLKVILKNARLSVRD</sequence>